<dbReference type="Pfam" id="PF06507">
    <property type="entry name" value="ARF_AD"/>
    <property type="match status" value="1"/>
</dbReference>
<organism evidence="2 3">
    <name type="scientific">Rosa chinensis</name>
    <name type="common">China rose</name>
    <dbReference type="NCBI Taxonomy" id="74649"/>
    <lineage>
        <taxon>Eukaryota</taxon>
        <taxon>Viridiplantae</taxon>
        <taxon>Streptophyta</taxon>
        <taxon>Embryophyta</taxon>
        <taxon>Tracheophyta</taxon>
        <taxon>Spermatophyta</taxon>
        <taxon>Magnoliopsida</taxon>
        <taxon>eudicotyledons</taxon>
        <taxon>Gunneridae</taxon>
        <taxon>Pentapetalae</taxon>
        <taxon>rosids</taxon>
        <taxon>fabids</taxon>
        <taxon>Rosales</taxon>
        <taxon>Rosaceae</taxon>
        <taxon>Rosoideae</taxon>
        <taxon>Rosoideae incertae sedis</taxon>
        <taxon>Rosa</taxon>
    </lineage>
</organism>
<proteinExistence type="predicted"/>
<evidence type="ECO:0000313" key="3">
    <source>
        <dbReference type="Proteomes" id="UP000238479"/>
    </source>
</evidence>
<gene>
    <name evidence="2" type="ORF">RchiOBHm_Chr1g0353951</name>
</gene>
<reference evidence="2 3" key="1">
    <citation type="journal article" date="2018" name="Nat. Genet.">
        <title>The Rosa genome provides new insights in the design of modern roses.</title>
        <authorList>
            <person name="Bendahmane M."/>
        </authorList>
    </citation>
    <scope>NUCLEOTIDE SEQUENCE [LARGE SCALE GENOMIC DNA]</scope>
    <source>
        <strain evidence="3">cv. Old Blush</strain>
    </source>
</reference>
<dbReference type="GO" id="GO:0009725">
    <property type="term" value="P:response to hormone"/>
    <property type="evidence" value="ECO:0007669"/>
    <property type="project" value="InterPro"/>
</dbReference>
<protein>
    <submittedName>
        <fullName evidence="2">Putative auxin response factor</fullName>
    </submittedName>
</protein>
<dbReference type="Proteomes" id="UP000238479">
    <property type="component" value="Chromosome 1"/>
</dbReference>
<evidence type="ECO:0000313" key="2">
    <source>
        <dbReference type="EMBL" id="PRQ57956.1"/>
    </source>
</evidence>
<feature type="domain" description="Auxin response factor" evidence="1">
    <location>
        <begin position="37"/>
        <end position="94"/>
    </location>
</feature>
<accession>A0A2P6SH56</accession>
<name>A0A2P6SH56_ROSCH</name>
<dbReference type="GO" id="GO:0005634">
    <property type="term" value="C:nucleus"/>
    <property type="evidence" value="ECO:0007669"/>
    <property type="project" value="InterPro"/>
</dbReference>
<comment type="caution">
    <text evidence="2">The sequence shown here is derived from an EMBL/GenBank/DDBJ whole genome shotgun (WGS) entry which is preliminary data.</text>
</comment>
<dbReference type="InterPro" id="IPR010525">
    <property type="entry name" value="ARF_dom"/>
</dbReference>
<evidence type="ECO:0000259" key="1">
    <source>
        <dbReference type="Pfam" id="PF06507"/>
    </source>
</evidence>
<dbReference type="Gene3D" id="2.30.30.1040">
    <property type="match status" value="1"/>
</dbReference>
<dbReference type="AlphaFoldDB" id="A0A2P6SH56"/>
<dbReference type="EMBL" id="PDCK01000039">
    <property type="protein sequence ID" value="PRQ57956.1"/>
    <property type="molecule type" value="Genomic_DNA"/>
</dbReference>
<dbReference type="GO" id="GO:0003677">
    <property type="term" value="F:DNA binding"/>
    <property type="evidence" value="ECO:0007669"/>
    <property type="project" value="InterPro"/>
</dbReference>
<dbReference type="Gramene" id="PRQ57956">
    <property type="protein sequence ID" value="PRQ57956"/>
    <property type="gene ID" value="RchiOBHm_Chr1g0353951"/>
</dbReference>
<keyword evidence="3" id="KW-1185">Reference proteome</keyword>
<dbReference type="GO" id="GO:0006355">
    <property type="term" value="P:regulation of DNA-templated transcription"/>
    <property type="evidence" value="ECO:0007669"/>
    <property type="project" value="InterPro"/>
</dbReference>
<dbReference type="STRING" id="74649.A0A2P6SH56"/>
<sequence>MGYPGNRRKRHRQRLLEIEFASPPPSPLPENAVSHIRLKSEEKALKVFWTAGMRVKMAMETDDSSRMTWFQGTLSSAFVPENGPWKGSPWRMLQRILLLWL</sequence>